<dbReference type="PANTHER" id="PTHR31623">
    <property type="entry name" value="F21J9.9"/>
    <property type="match status" value="1"/>
</dbReference>
<comment type="caution">
    <text evidence="4">The sequence shown here is derived from an EMBL/GenBank/DDBJ whole genome shotgun (WGS) entry which is preliminary data.</text>
</comment>
<dbReference type="Gene3D" id="3.30.559.10">
    <property type="entry name" value="Chloramphenicol acetyltransferase-like domain"/>
    <property type="match status" value="2"/>
</dbReference>
<keyword evidence="5" id="KW-1185">Reference proteome</keyword>
<proteinExistence type="inferred from homology"/>
<evidence type="ECO:0000256" key="1">
    <source>
        <dbReference type="ARBA" id="ARBA00009861"/>
    </source>
</evidence>
<reference evidence="4" key="1">
    <citation type="submission" date="2022-08" db="EMBL/GenBank/DDBJ databases">
        <authorList>
            <person name="Gutierrez-Valencia J."/>
        </authorList>
    </citation>
    <scope>NUCLEOTIDE SEQUENCE</scope>
</reference>
<dbReference type="Pfam" id="PF02458">
    <property type="entry name" value="Transferase"/>
    <property type="match status" value="1"/>
</dbReference>
<feature type="non-terminal residue" evidence="4">
    <location>
        <position position="1"/>
    </location>
</feature>
<keyword evidence="2" id="KW-0808">Transferase</keyword>
<protein>
    <submittedName>
        <fullName evidence="4">Uncharacterized protein</fullName>
    </submittedName>
</protein>
<dbReference type="InterPro" id="IPR023213">
    <property type="entry name" value="CAT-like_dom_sf"/>
</dbReference>
<evidence type="ECO:0000313" key="5">
    <source>
        <dbReference type="Proteomes" id="UP001154282"/>
    </source>
</evidence>
<dbReference type="EMBL" id="CAMGYJ010000005">
    <property type="protein sequence ID" value="CAI0418050.1"/>
    <property type="molecule type" value="Genomic_DNA"/>
</dbReference>
<evidence type="ECO:0000256" key="3">
    <source>
        <dbReference type="ARBA" id="ARBA00023315"/>
    </source>
</evidence>
<accession>A0AAV0K9H2</accession>
<dbReference type="GO" id="GO:0016746">
    <property type="term" value="F:acyltransferase activity"/>
    <property type="evidence" value="ECO:0007669"/>
    <property type="project" value="UniProtKB-KW"/>
</dbReference>
<name>A0AAV0K9H2_9ROSI</name>
<keyword evidence="3" id="KW-0012">Acyltransferase</keyword>
<evidence type="ECO:0000256" key="2">
    <source>
        <dbReference type="ARBA" id="ARBA00022679"/>
    </source>
</evidence>
<dbReference type="PANTHER" id="PTHR31623:SF118">
    <property type="entry name" value="BAHD ACYLTRANSFERASE"/>
    <property type="match status" value="1"/>
</dbReference>
<sequence length="490" mass="54774">KSGKRKLLVGSPRRRRRIPAISRERQELRSPLAEIRRTERTMSRLRVYRECDNGGGRFMGEGLIENWTRATLKGENMAARMIVREREMSARRQRFRELSFLKKTRGVLHRDGKPEVISREMVRPSTATPDCHRIHSLSFFDQLAPPIYGPLLYFYLDHESHLNSVADIVDNKIRALKVSLSEALSTYYPLAGRMGDDPLTVHCNDEGVVFLQARMNTELPAILNHPDAGLRDEARKLLFPDDLCYKSTNLSSPLVVQVTSFECGGMALGICVSHKILDMSSFCSFINYWAATASTLGHNIKQPDHHHLEFTLATLYLPVELPVTKTVEPPKVRNVVNQFVFDTSKVAKLKAIVGSKVENPTRVDLVLALLCSCAISAATACSSSKGGGASQLRSALLIQAVNLRRRLMSPLPPARSTVNLSSVFAMSIAEGMKKDLVLLVSMIRRVKTEYFNSCAAESVGNQFRSFIIKTTEEFRKASTEEAAKVYPCSS</sequence>
<dbReference type="AlphaFoldDB" id="A0AAV0K9H2"/>
<evidence type="ECO:0000313" key="4">
    <source>
        <dbReference type="EMBL" id="CAI0418050.1"/>
    </source>
</evidence>
<comment type="similarity">
    <text evidence="1">Belongs to the plant acyltransferase family.</text>
</comment>
<gene>
    <name evidence="4" type="ORF">LITE_LOCUS17532</name>
</gene>
<organism evidence="4 5">
    <name type="scientific">Linum tenue</name>
    <dbReference type="NCBI Taxonomy" id="586396"/>
    <lineage>
        <taxon>Eukaryota</taxon>
        <taxon>Viridiplantae</taxon>
        <taxon>Streptophyta</taxon>
        <taxon>Embryophyta</taxon>
        <taxon>Tracheophyta</taxon>
        <taxon>Spermatophyta</taxon>
        <taxon>Magnoliopsida</taxon>
        <taxon>eudicotyledons</taxon>
        <taxon>Gunneridae</taxon>
        <taxon>Pentapetalae</taxon>
        <taxon>rosids</taxon>
        <taxon>fabids</taxon>
        <taxon>Malpighiales</taxon>
        <taxon>Linaceae</taxon>
        <taxon>Linum</taxon>
    </lineage>
</organism>
<dbReference type="Proteomes" id="UP001154282">
    <property type="component" value="Unassembled WGS sequence"/>
</dbReference>